<evidence type="ECO:0000256" key="2">
    <source>
        <dbReference type="ARBA" id="ARBA00009509"/>
    </source>
</evidence>
<dbReference type="Gene3D" id="3.30.70.1530">
    <property type="entry name" value="Hypothetical protein rpa1041"/>
    <property type="match status" value="1"/>
</dbReference>
<dbReference type="Proteomes" id="UP000494363">
    <property type="component" value="Unassembled WGS sequence"/>
</dbReference>
<dbReference type="InterPro" id="IPR006182">
    <property type="entry name" value="FliF_N_dom"/>
</dbReference>
<evidence type="ECO:0000256" key="3">
    <source>
        <dbReference type="ARBA" id="ARBA00022729"/>
    </source>
</evidence>
<evidence type="ECO:0000256" key="7">
    <source>
        <dbReference type="ARBA" id="ARBA00023288"/>
    </source>
</evidence>
<evidence type="ECO:0000256" key="1">
    <source>
        <dbReference type="ARBA" id="ARBA00004459"/>
    </source>
</evidence>
<feature type="transmembrane region" description="Helical" evidence="8">
    <location>
        <begin position="225"/>
        <end position="245"/>
    </location>
</feature>
<dbReference type="PRINTS" id="PR01338">
    <property type="entry name" value="TYPE3OMKPROT"/>
</dbReference>
<evidence type="ECO:0000313" key="11">
    <source>
        <dbReference type="Proteomes" id="UP000494363"/>
    </source>
</evidence>
<keyword evidence="11" id="KW-1185">Reference proteome</keyword>
<gene>
    <name evidence="10" type="ORF">LMG29542_04866</name>
</gene>
<dbReference type="GO" id="GO:0009279">
    <property type="term" value="C:cell outer membrane"/>
    <property type="evidence" value="ECO:0007669"/>
    <property type="project" value="UniProtKB-SubCell"/>
</dbReference>
<sequence length="283" mass="30559">MARANAELHGVRTMLSRQRCASIVCVFAVCSLLGGCKKELYGKLSEQDANEMVVALLEHGVSASKETPDDGKTWSLEVENGDMVQAMQVLRSAGLPHANFEDLGELFKKDSLVSTPTEERVRFIYGMSQELSATLSKIDGVLVARVQIVLPNNDPLAQTAKPSSAAVFIKYRPDSDIGALVPQIKTLVMHSVEGLTYDQVSVTAVPADPVNVVALDRETRGFPSWLAALIAAVCVGVALVLTVFAQRRLRAGGEADGPVHGWVRVKTLLTAQLRRLRRNSPAA</sequence>
<keyword evidence="7 8" id="KW-0449">Lipoprotein</keyword>
<dbReference type="InterPro" id="IPR045851">
    <property type="entry name" value="AMP-bd_C_sf"/>
</dbReference>
<proteinExistence type="inferred from homology"/>
<name>A0A6J5EDI7_9BURK</name>
<comment type="similarity">
    <text evidence="2 8">Belongs to the YscJ lipoprotein family.</text>
</comment>
<organism evidence="10 11">
    <name type="scientific">Paraburkholderia humisilvae</name>
    <dbReference type="NCBI Taxonomy" id="627669"/>
    <lineage>
        <taxon>Bacteria</taxon>
        <taxon>Pseudomonadati</taxon>
        <taxon>Pseudomonadota</taxon>
        <taxon>Betaproteobacteria</taxon>
        <taxon>Burkholderiales</taxon>
        <taxon>Burkholderiaceae</taxon>
        <taxon>Paraburkholderia</taxon>
    </lineage>
</organism>
<dbReference type="GO" id="GO:0009306">
    <property type="term" value="P:protein secretion"/>
    <property type="evidence" value="ECO:0007669"/>
    <property type="project" value="InterPro"/>
</dbReference>
<dbReference type="EMBL" id="CADIKH010000024">
    <property type="protein sequence ID" value="CAB3764333.1"/>
    <property type="molecule type" value="Genomic_DNA"/>
</dbReference>
<keyword evidence="3 8" id="KW-0732">Signal</keyword>
<evidence type="ECO:0000313" key="10">
    <source>
        <dbReference type="EMBL" id="CAB3764333.1"/>
    </source>
</evidence>
<dbReference type="PANTHER" id="PTHR30046">
    <property type="entry name" value="FLAGELLAR M-RING PROTEIN"/>
    <property type="match status" value="1"/>
</dbReference>
<reference evidence="10 11" key="1">
    <citation type="submission" date="2020-04" db="EMBL/GenBank/DDBJ databases">
        <authorList>
            <person name="De Canck E."/>
        </authorList>
    </citation>
    <scope>NUCLEOTIDE SEQUENCE [LARGE SCALE GENOMIC DNA]</scope>
    <source>
        <strain evidence="10 11">LMG 29542</strain>
    </source>
</reference>
<keyword evidence="5 8" id="KW-0564">Palmitate</keyword>
<dbReference type="NCBIfam" id="TIGR02544">
    <property type="entry name" value="III_secr_YscJ"/>
    <property type="match status" value="1"/>
</dbReference>
<protein>
    <recommendedName>
        <fullName evidence="8">Lipoprotein</fullName>
    </recommendedName>
</protein>
<evidence type="ECO:0000256" key="6">
    <source>
        <dbReference type="ARBA" id="ARBA00023237"/>
    </source>
</evidence>
<evidence type="ECO:0000256" key="5">
    <source>
        <dbReference type="ARBA" id="ARBA00023139"/>
    </source>
</evidence>
<dbReference type="InterPro" id="IPR003282">
    <property type="entry name" value="T3SS_SctJ"/>
</dbReference>
<keyword evidence="4 8" id="KW-0472">Membrane</keyword>
<dbReference type="Gene3D" id="3.30.300.30">
    <property type="match status" value="1"/>
</dbReference>
<evidence type="ECO:0000256" key="8">
    <source>
        <dbReference type="RuleBase" id="RU364102"/>
    </source>
</evidence>
<accession>A0A6J5EDI7</accession>
<dbReference type="PANTHER" id="PTHR30046:SF2">
    <property type="entry name" value="YOP PROTEINS TRANSLOCATION LIPOPROTEIN J"/>
    <property type="match status" value="1"/>
</dbReference>
<evidence type="ECO:0000259" key="9">
    <source>
        <dbReference type="Pfam" id="PF01514"/>
    </source>
</evidence>
<dbReference type="Pfam" id="PF01514">
    <property type="entry name" value="YscJ_FliF"/>
    <property type="match status" value="1"/>
</dbReference>
<dbReference type="AlphaFoldDB" id="A0A6J5EDI7"/>
<dbReference type="InterPro" id="IPR043427">
    <property type="entry name" value="YscJ/FliF"/>
</dbReference>
<evidence type="ECO:0000256" key="4">
    <source>
        <dbReference type="ARBA" id="ARBA00023136"/>
    </source>
</evidence>
<keyword evidence="6 8" id="KW-0998">Cell outer membrane</keyword>
<comment type="subcellular location">
    <subcellularLocation>
        <location evidence="1">Cell outer membrane</location>
        <topology evidence="1">Lipid-anchor</topology>
    </subcellularLocation>
</comment>
<keyword evidence="8" id="KW-0812">Transmembrane</keyword>
<keyword evidence="8" id="KW-1133">Transmembrane helix</keyword>
<feature type="domain" description="Flagellar M-ring N-terminal" evidence="9">
    <location>
        <begin position="38"/>
        <end position="203"/>
    </location>
</feature>